<comment type="caution">
    <text evidence="2">The sequence shown here is derived from an EMBL/GenBank/DDBJ whole genome shotgun (WGS) entry which is preliminary data.</text>
</comment>
<protein>
    <submittedName>
        <fullName evidence="2">Uncharacterized protein</fullName>
    </submittedName>
</protein>
<reference evidence="2 3" key="1">
    <citation type="submission" date="2022-09" db="EMBL/GenBank/DDBJ databases">
        <title>Enrichment on poylsaccharides allowed isolation of novel metabolic and taxonomic groups of Haloarchaea.</title>
        <authorList>
            <person name="Sorokin D.Y."/>
            <person name="Elcheninov A.G."/>
            <person name="Khizhniak T.V."/>
            <person name="Kolganova T.V."/>
            <person name="Kublanov I.V."/>
        </authorList>
    </citation>
    <scope>NUCLEOTIDE SEQUENCE [LARGE SCALE GENOMIC DNA]</scope>
    <source>
        <strain evidence="2 3">AArc-m2/3/4</strain>
    </source>
</reference>
<organism evidence="2 3">
    <name type="scientific">Natronoglomus mannanivorans</name>
    <dbReference type="NCBI Taxonomy" id="2979990"/>
    <lineage>
        <taxon>Archaea</taxon>
        <taxon>Methanobacteriati</taxon>
        <taxon>Methanobacteriota</taxon>
        <taxon>Stenosarchaea group</taxon>
        <taxon>Halobacteria</taxon>
        <taxon>Halobacteriales</taxon>
        <taxon>Natrialbaceae</taxon>
        <taxon>Natronoglomus</taxon>
    </lineage>
</organism>
<accession>A0ABT2QBY6</accession>
<feature type="region of interest" description="Disordered" evidence="1">
    <location>
        <begin position="74"/>
        <end position="100"/>
    </location>
</feature>
<sequence length="256" mass="27182">MEPTTPDTIEPPANVLLVHAGCSEPDACQPLLESDEATAELRVSFSNERTDRTRGGETPAKLGLLSIGDVLRSASSDAGSSQSHTGPARNTGPDFGGPIAIDAVDDPQDLASIGLSISRFCEHWAADDGVERITVCFRSLDTALGYTSPKTVFQFVHVLTSRLSSVGATAHFHFDPTTYDDRIVATFGSIFDEVVCDDSVGNSLPEATDDEVAAVLEEWGEDVETPTEPADGGGFETPVAPRSEATDEDIARLLEQ</sequence>
<dbReference type="EMBL" id="JAOPKB010000002">
    <property type="protein sequence ID" value="MCU4972420.1"/>
    <property type="molecule type" value="Genomic_DNA"/>
</dbReference>
<gene>
    <name evidence="2" type="ORF">OB955_06675</name>
</gene>
<dbReference type="Proteomes" id="UP001320972">
    <property type="component" value="Unassembled WGS sequence"/>
</dbReference>
<dbReference type="Pfam" id="PF24336">
    <property type="entry name" value="DUF7504"/>
    <property type="match status" value="1"/>
</dbReference>
<dbReference type="RefSeq" id="WP_338007344.1">
    <property type="nucleotide sequence ID" value="NZ_JAOPKB010000002.1"/>
</dbReference>
<feature type="region of interest" description="Disordered" evidence="1">
    <location>
        <begin position="220"/>
        <end position="256"/>
    </location>
</feature>
<feature type="compositionally biased region" description="Low complexity" evidence="1">
    <location>
        <begin position="74"/>
        <end position="83"/>
    </location>
</feature>
<evidence type="ECO:0000313" key="3">
    <source>
        <dbReference type="Proteomes" id="UP001320972"/>
    </source>
</evidence>
<proteinExistence type="predicted"/>
<dbReference type="InterPro" id="IPR055927">
    <property type="entry name" value="DUF7504"/>
</dbReference>
<keyword evidence="3" id="KW-1185">Reference proteome</keyword>
<evidence type="ECO:0000256" key="1">
    <source>
        <dbReference type="SAM" id="MobiDB-lite"/>
    </source>
</evidence>
<name>A0ABT2QBY6_9EURY</name>
<evidence type="ECO:0000313" key="2">
    <source>
        <dbReference type="EMBL" id="MCU4972420.1"/>
    </source>
</evidence>